<accession>A0ABV1QFH5</accession>
<reference evidence="2 3" key="1">
    <citation type="submission" date="2024-01" db="EMBL/GenBank/DDBJ databases">
        <title>Metagenomic exploration of the rhizosphere soil microbial community and their significance in facilitating the development of wild simulated ginseng.</title>
        <authorList>
            <person name="Huang J."/>
        </authorList>
    </citation>
    <scope>NUCLEOTIDE SEQUENCE [LARGE SCALE GENOMIC DNA]</scope>
    <source>
        <strain evidence="2 3">WY141</strain>
    </source>
</reference>
<dbReference type="Proteomes" id="UP001456562">
    <property type="component" value="Unassembled WGS sequence"/>
</dbReference>
<dbReference type="InterPro" id="IPR009061">
    <property type="entry name" value="DNA-bd_dom_put_sf"/>
</dbReference>
<organism evidence="2 3">
    <name type="scientific">Streptomyces microflavus</name>
    <name type="common">Streptomyces lipmanii</name>
    <dbReference type="NCBI Taxonomy" id="1919"/>
    <lineage>
        <taxon>Bacteria</taxon>
        <taxon>Bacillati</taxon>
        <taxon>Actinomycetota</taxon>
        <taxon>Actinomycetes</taxon>
        <taxon>Kitasatosporales</taxon>
        <taxon>Streptomycetaceae</taxon>
        <taxon>Streptomyces</taxon>
    </lineage>
</organism>
<sequence length="69" mass="7798">MEDEVWMTVKEAALFTGVSVQTVYSWIRRGHLTVTGLDHRGQKVFRHLDVAKAELGTRQKAKRVLSTSA</sequence>
<dbReference type="InterPro" id="IPR010093">
    <property type="entry name" value="SinI_DNA-bd"/>
</dbReference>
<gene>
    <name evidence="2" type="ORF">ABR748_38060</name>
</gene>
<dbReference type="RefSeq" id="WP_350241993.1">
    <property type="nucleotide sequence ID" value="NZ_JBEJUE010000082.1"/>
</dbReference>
<evidence type="ECO:0000259" key="1">
    <source>
        <dbReference type="Pfam" id="PF12728"/>
    </source>
</evidence>
<protein>
    <submittedName>
        <fullName evidence="2">Helix-turn-helix domain-containing protein</fullName>
    </submittedName>
</protein>
<comment type="caution">
    <text evidence="2">The sequence shown here is derived from an EMBL/GenBank/DDBJ whole genome shotgun (WGS) entry which is preliminary data.</text>
</comment>
<dbReference type="InterPro" id="IPR041657">
    <property type="entry name" value="HTH_17"/>
</dbReference>
<keyword evidence="3" id="KW-1185">Reference proteome</keyword>
<name>A0ABV1QFH5_STRMI</name>
<dbReference type="EMBL" id="JBEJUE010000082">
    <property type="protein sequence ID" value="MER0429929.1"/>
    <property type="molecule type" value="Genomic_DNA"/>
</dbReference>
<dbReference type="SUPFAM" id="SSF46955">
    <property type="entry name" value="Putative DNA-binding domain"/>
    <property type="match status" value="1"/>
</dbReference>
<evidence type="ECO:0000313" key="2">
    <source>
        <dbReference type="EMBL" id="MER0429929.1"/>
    </source>
</evidence>
<dbReference type="NCBIfam" id="TIGR01764">
    <property type="entry name" value="excise"/>
    <property type="match status" value="1"/>
</dbReference>
<dbReference type="Pfam" id="PF12728">
    <property type="entry name" value="HTH_17"/>
    <property type="match status" value="1"/>
</dbReference>
<feature type="domain" description="Helix-turn-helix" evidence="1">
    <location>
        <begin position="6"/>
        <end position="49"/>
    </location>
</feature>
<evidence type="ECO:0000313" key="3">
    <source>
        <dbReference type="Proteomes" id="UP001456562"/>
    </source>
</evidence>
<dbReference type="Gene3D" id="1.10.1660.10">
    <property type="match status" value="1"/>
</dbReference>
<proteinExistence type="predicted"/>